<dbReference type="RefSeq" id="WP_253239845.1">
    <property type="nucleotide sequence ID" value="NZ_JAMYJR010000027.1"/>
</dbReference>
<organism evidence="1 2">
    <name type="scientific">Paractinoplanes aksuensis</name>
    <dbReference type="NCBI Taxonomy" id="2939490"/>
    <lineage>
        <taxon>Bacteria</taxon>
        <taxon>Bacillati</taxon>
        <taxon>Actinomycetota</taxon>
        <taxon>Actinomycetes</taxon>
        <taxon>Micromonosporales</taxon>
        <taxon>Micromonosporaceae</taxon>
        <taxon>Paractinoplanes</taxon>
    </lineage>
</organism>
<accession>A0ABT1DSF3</accession>
<gene>
    <name evidence="1" type="ORF">M1L60_24520</name>
</gene>
<comment type="caution">
    <text evidence="1">The sequence shown here is derived from an EMBL/GenBank/DDBJ whole genome shotgun (WGS) entry which is preliminary data.</text>
</comment>
<keyword evidence="2" id="KW-1185">Reference proteome</keyword>
<proteinExistence type="predicted"/>
<reference evidence="1 2" key="1">
    <citation type="submission" date="2022-06" db="EMBL/GenBank/DDBJ databases">
        <title>New Species of the Genus Actinoplanes, ActinopZanes ferrugineus.</title>
        <authorList>
            <person name="Ding P."/>
        </authorList>
    </citation>
    <scope>NUCLEOTIDE SEQUENCE [LARGE SCALE GENOMIC DNA]</scope>
    <source>
        <strain evidence="1 2">TRM88003</strain>
    </source>
</reference>
<evidence type="ECO:0000313" key="2">
    <source>
        <dbReference type="Proteomes" id="UP001523369"/>
    </source>
</evidence>
<dbReference type="EMBL" id="JAMYJR010000027">
    <property type="protein sequence ID" value="MCO8273766.1"/>
    <property type="molecule type" value="Genomic_DNA"/>
</dbReference>
<evidence type="ECO:0000313" key="1">
    <source>
        <dbReference type="EMBL" id="MCO8273766.1"/>
    </source>
</evidence>
<name>A0ABT1DSF3_9ACTN</name>
<protein>
    <submittedName>
        <fullName evidence="1">Uncharacterized protein</fullName>
    </submittedName>
</protein>
<sequence length="70" mass="7970">MTELRPGAEFLGLARAILLRERRRLAGRLSCMAADPALVAAYNEIKLRHRDDPEAYERHKSAFFDSLLTV</sequence>
<dbReference type="Proteomes" id="UP001523369">
    <property type="component" value="Unassembled WGS sequence"/>
</dbReference>